<dbReference type="GO" id="GO:0000272">
    <property type="term" value="P:polysaccharide catabolic process"/>
    <property type="evidence" value="ECO:0007669"/>
    <property type="project" value="UniProtKB-KW"/>
</dbReference>
<dbReference type="OrthoDB" id="77201at2759"/>
<accession>A0A1V9YUW3</accession>
<evidence type="ECO:0000256" key="1">
    <source>
        <dbReference type="ARBA" id="ARBA00000382"/>
    </source>
</evidence>
<dbReference type="SUPFAM" id="SSF51445">
    <property type="entry name" value="(Trans)glycosidases"/>
    <property type="match status" value="1"/>
</dbReference>
<comment type="subcellular location">
    <subcellularLocation>
        <location evidence="2">Cell membrane</location>
    </subcellularLocation>
</comment>
<protein>
    <recommendedName>
        <fullName evidence="3">glucan endo-1,3-beta-D-glucosidase</fullName>
        <ecNumber evidence="3">3.2.1.39</ecNumber>
    </recommendedName>
    <alternativeName>
        <fullName evidence="13">Endo-1,3-beta-glucanase btgC</fullName>
    </alternativeName>
    <alternativeName>
        <fullName evidence="12">Laminarinase btgC</fullName>
    </alternativeName>
</protein>
<comment type="function">
    <text evidence="11">Glucanases play a role in cell expansion during growth, in cell-cell fusion during mating, and in spore release during sporulation. This enzyme may be involved in beta-glucan degradation. Active on laminarin and lichenan.</text>
</comment>
<reference evidence="15 16" key="1">
    <citation type="journal article" date="2014" name="Genome Biol. Evol.">
        <title>The secreted proteins of Achlya hypogyna and Thraustotheca clavata identify the ancestral oomycete secretome and reveal gene acquisitions by horizontal gene transfer.</title>
        <authorList>
            <person name="Misner I."/>
            <person name="Blouin N."/>
            <person name="Leonard G."/>
            <person name="Richards T.A."/>
            <person name="Lane C.E."/>
        </authorList>
    </citation>
    <scope>NUCLEOTIDE SEQUENCE [LARGE SCALE GENOMIC DNA]</scope>
    <source>
        <strain evidence="15 16">ATCC 48635</strain>
    </source>
</reference>
<evidence type="ECO:0000256" key="9">
    <source>
        <dbReference type="ARBA" id="ARBA00023316"/>
    </source>
</evidence>
<keyword evidence="4" id="KW-1003">Cell membrane</keyword>
<organism evidence="15 16">
    <name type="scientific">Achlya hypogyna</name>
    <name type="common">Oomycete</name>
    <name type="synonym">Protoachlya hypogyna</name>
    <dbReference type="NCBI Taxonomy" id="1202772"/>
    <lineage>
        <taxon>Eukaryota</taxon>
        <taxon>Sar</taxon>
        <taxon>Stramenopiles</taxon>
        <taxon>Oomycota</taxon>
        <taxon>Saprolegniomycetes</taxon>
        <taxon>Saprolegniales</taxon>
        <taxon>Achlyaceae</taxon>
        <taxon>Achlya</taxon>
    </lineage>
</organism>
<feature type="signal peptide" evidence="14">
    <location>
        <begin position="1"/>
        <end position="19"/>
    </location>
</feature>
<dbReference type="GO" id="GO:0005886">
    <property type="term" value="C:plasma membrane"/>
    <property type="evidence" value="ECO:0007669"/>
    <property type="project" value="UniProtKB-SubCell"/>
</dbReference>
<dbReference type="Proteomes" id="UP000243579">
    <property type="component" value="Unassembled WGS sequence"/>
</dbReference>
<evidence type="ECO:0000313" key="15">
    <source>
        <dbReference type="EMBL" id="OQR89477.1"/>
    </source>
</evidence>
<dbReference type="PANTHER" id="PTHR16631">
    <property type="entry name" value="GLUCAN 1,3-BETA-GLUCOSIDASE"/>
    <property type="match status" value="1"/>
</dbReference>
<proteinExistence type="predicted"/>
<keyword evidence="9" id="KW-0961">Cell wall biogenesis/degradation</keyword>
<gene>
    <name evidence="15" type="ORF">ACHHYP_06267</name>
</gene>
<evidence type="ECO:0000256" key="2">
    <source>
        <dbReference type="ARBA" id="ARBA00004236"/>
    </source>
</evidence>
<keyword evidence="6" id="KW-0472">Membrane</keyword>
<dbReference type="AlphaFoldDB" id="A0A1V9YUW3"/>
<evidence type="ECO:0000256" key="3">
    <source>
        <dbReference type="ARBA" id="ARBA00012780"/>
    </source>
</evidence>
<feature type="non-terminal residue" evidence="15">
    <location>
        <position position="121"/>
    </location>
</feature>
<dbReference type="EMBL" id="JNBR01000811">
    <property type="protein sequence ID" value="OQR89477.1"/>
    <property type="molecule type" value="Genomic_DNA"/>
</dbReference>
<sequence length="121" mass="13740">MKATLVCAVIAGAVQASLGLDRFFYGLDYDTRANQWGGCKSEWAVREDFKAMSTVTNNVRIYSTQEPCVSRVLKIAAEHKMKIWMGLWGNIEPELDSFERDFATFQKLVKDKKVRNDNVLG</sequence>
<keyword evidence="16" id="KW-1185">Reference proteome</keyword>
<comment type="caution">
    <text evidence="15">The sequence shown here is derived from an EMBL/GenBank/DDBJ whole genome shotgun (WGS) entry which is preliminary data.</text>
</comment>
<keyword evidence="10" id="KW-0624">Polysaccharide degradation</keyword>
<dbReference type="GO" id="GO:0042973">
    <property type="term" value="F:glucan endo-1,3-beta-D-glucosidase activity"/>
    <property type="evidence" value="ECO:0007669"/>
    <property type="project" value="UniProtKB-EC"/>
</dbReference>
<dbReference type="InterPro" id="IPR017853">
    <property type="entry name" value="GH"/>
</dbReference>
<evidence type="ECO:0000256" key="4">
    <source>
        <dbReference type="ARBA" id="ARBA00022475"/>
    </source>
</evidence>
<keyword evidence="5" id="KW-0378">Hydrolase</keyword>
<dbReference type="GO" id="GO:0071555">
    <property type="term" value="P:cell wall organization"/>
    <property type="evidence" value="ECO:0007669"/>
    <property type="project" value="UniProtKB-KW"/>
</dbReference>
<feature type="chain" id="PRO_5013003580" description="glucan endo-1,3-beta-D-glucosidase" evidence="14">
    <location>
        <begin position="20"/>
        <end position="121"/>
    </location>
</feature>
<keyword evidence="7" id="KW-0325">Glycoprotein</keyword>
<dbReference type="PANTHER" id="PTHR16631:SF17">
    <property type="entry name" value="GLUCAN ENDO-1,3-BETA-GLUCOSIDASE BTGC"/>
    <property type="match status" value="1"/>
</dbReference>
<evidence type="ECO:0000256" key="11">
    <source>
        <dbReference type="ARBA" id="ARBA00037649"/>
    </source>
</evidence>
<evidence type="ECO:0000313" key="16">
    <source>
        <dbReference type="Proteomes" id="UP000243579"/>
    </source>
</evidence>
<evidence type="ECO:0000256" key="10">
    <source>
        <dbReference type="ARBA" id="ARBA00023326"/>
    </source>
</evidence>
<comment type="catalytic activity">
    <reaction evidence="1">
        <text>Hydrolysis of (1-&gt;3)-beta-D-glucosidic linkages in (1-&gt;3)-beta-D-glucans.</text>
        <dbReference type="EC" id="3.2.1.39"/>
    </reaction>
</comment>
<evidence type="ECO:0000256" key="5">
    <source>
        <dbReference type="ARBA" id="ARBA00022801"/>
    </source>
</evidence>
<name>A0A1V9YUW3_ACHHY</name>
<evidence type="ECO:0000256" key="6">
    <source>
        <dbReference type="ARBA" id="ARBA00023136"/>
    </source>
</evidence>
<keyword evidence="8" id="KW-0119">Carbohydrate metabolism</keyword>
<evidence type="ECO:0000256" key="12">
    <source>
        <dbReference type="ARBA" id="ARBA00042373"/>
    </source>
</evidence>
<evidence type="ECO:0000256" key="13">
    <source>
        <dbReference type="ARBA" id="ARBA00043078"/>
    </source>
</evidence>
<evidence type="ECO:0000256" key="8">
    <source>
        <dbReference type="ARBA" id="ARBA00023277"/>
    </source>
</evidence>
<keyword evidence="14" id="KW-0732">Signal</keyword>
<dbReference type="EC" id="3.2.1.39" evidence="3"/>
<evidence type="ECO:0000256" key="7">
    <source>
        <dbReference type="ARBA" id="ARBA00023180"/>
    </source>
</evidence>
<evidence type="ECO:0000256" key="14">
    <source>
        <dbReference type="SAM" id="SignalP"/>
    </source>
</evidence>
<dbReference type="InterPro" id="IPR050732">
    <property type="entry name" value="Beta-glucan_modifiers"/>
</dbReference>